<evidence type="ECO:0008006" key="13">
    <source>
        <dbReference type="Google" id="ProtNLM"/>
    </source>
</evidence>
<keyword evidence="5" id="KW-0552">Olfaction</keyword>
<keyword evidence="7 10" id="KW-0472">Membrane</keyword>
<feature type="transmembrane region" description="Helical" evidence="10">
    <location>
        <begin position="43"/>
        <end position="64"/>
    </location>
</feature>
<proteinExistence type="predicted"/>
<evidence type="ECO:0000256" key="9">
    <source>
        <dbReference type="ARBA" id="ARBA00023224"/>
    </source>
</evidence>
<name>A0AAV2N4V1_9HYME</name>
<dbReference type="GO" id="GO:0004984">
    <property type="term" value="F:olfactory receptor activity"/>
    <property type="evidence" value="ECO:0007669"/>
    <property type="project" value="InterPro"/>
</dbReference>
<accession>A0AAV2N4V1</accession>
<dbReference type="EMBL" id="OZ034824">
    <property type="protein sequence ID" value="CAL1674366.1"/>
    <property type="molecule type" value="Genomic_DNA"/>
</dbReference>
<keyword evidence="6 10" id="KW-1133">Transmembrane helix</keyword>
<dbReference type="Pfam" id="PF02949">
    <property type="entry name" value="7tm_6"/>
    <property type="match status" value="1"/>
</dbReference>
<evidence type="ECO:0000256" key="3">
    <source>
        <dbReference type="ARBA" id="ARBA00022606"/>
    </source>
</evidence>
<keyword evidence="2" id="KW-1003">Cell membrane</keyword>
<dbReference type="AlphaFoldDB" id="A0AAV2N4V1"/>
<dbReference type="Proteomes" id="UP001497644">
    <property type="component" value="Chromosome 1"/>
</dbReference>
<keyword evidence="12" id="KW-1185">Reference proteome</keyword>
<keyword evidence="9" id="KW-0807">Transducer</keyword>
<feature type="transmembrane region" description="Helical" evidence="10">
    <location>
        <begin position="175"/>
        <end position="200"/>
    </location>
</feature>
<evidence type="ECO:0000256" key="8">
    <source>
        <dbReference type="ARBA" id="ARBA00023170"/>
    </source>
</evidence>
<evidence type="ECO:0000256" key="10">
    <source>
        <dbReference type="SAM" id="Phobius"/>
    </source>
</evidence>
<evidence type="ECO:0000256" key="5">
    <source>
        <dbReference type="ARBA" id="ARBA00022725"/>
    </source>
</evidence>
<dbReference type="GO" id="GO:0005549">
    <property type="term" value="F:odorant binding"/>
    <property type="evidence" value="ECO:0007669"/>
    <property type="project" value="InterPro"/>
</dbReference>
<dbReference type="GO" id="GO:0007165">
    <property type="term" value="P:signal transduction"/>
    <property type="evidence" value="ECO:0007669"/>
    <property type="project" value="UniProtKB-KW"/>
</dbReference>
<evidence type="ECO:0000256" key="4">
    <source>
        <dbReference type="ARBA" id="ARBA00022692"/>
    </source>
</evidence>
<evidence type="ECO:0000313" key="12">
    <source>
        <dbReference type="Proteomes" id="UP001497644"/>
    </source>
</evidence>
<evidence type="ECO:0000256" key="6">
    <source>
        <dbReference type="ARBA" id="ARBA00022989"/>
    </source>
</evidence>
<feature type="transmembrane region" description="Helical" evidence="10">
    <location>
        <begin position="206"/>
        <end position="227"/>
    </location>
</feature>
<evidence type="ECO:0000256" key="2">
    <source>
        <dbReference type="ARBA" id="ARBA00022475"/>
    </source>
</evidence>
<dbReference type="InterPro" id="IPR004117">
    <property type="entry name" value="7tm6_olfct_rcpt"/>
</dbReference>
<keyword evidence="4 10" id="KW-0812">Transmembrane</keyword>
<feature type="transmembrane region" description="Helical" evidence="10">
    <location>
        <begin position="107"/>
        <end position="126"/>
    </location>
</feature>
<evidence type="ECO:0000256" key="1">
    <source>
        <dbReference type="ARBA" id="ARBA00004651"/>
    </source>
</evidence>
<organism evidence="11 12">
    <name type="scientific">Lasius platythorax</name>
    <dbReference type="NCBI Taxonomy" id="488582"/>
    <lineage>
        <taxon>Eukaryota</taxon>
        <taxon>Metazoa</taxon>
        <taxon>Ecdysozoa</taxon>
        <taxon>Arthropoda</taxon>
        <taxon>Hexapoda</taxon>
        <taxon>Insecta</taxon>
        <taxon>Pterygota</taxon>
        <taxon>Neoptera</taxon>
        <taxon>Endopterygota</taxon>
        <taxon>Hymenoptera</taxon>
        <taxon>Apocrita</taxon>
        <taxon>Aculeata</taxon>
        <taxon>Formicoidea</taxon>
        <taxon>Formicidae</taxon>
        <taxon>Formicinae</taxon>
        <taxon>Lasius</taxon>
        <taxon>Lasius</taxon>
    </lineage>
</organism>
<comment type="subcellular location">
    <subcellularLocation>
        <location evidence="1">Cell membrane</location>
        <topology evidence="1">Multi-pass membrane protein</topology>
    </subcellularLocation>
</comment>
<reference evidence="11 12" key="1">
    <citation type="submission" date="2024-04" db="EMBL/GenBank/DDBJ databases">
        <authorList>
            <consortium name="Molecular Ecology Group"/>
        </authorList>
    </citation>
    <scope>NUCLEOTIDE SEQUENCE [LARGE SCALE GENOMIC DNA]</scope>
</reference>
<keyword evidence="8" id="KW-0675">Receptor</keyword>
<keyword evidence="3" id="KW-0716">Sensory transduction</keyword>
<protein>
    <recommendedName>
        <fullName evidence="13">Odorant receptor 4-like</fullName>
    </recommendedName>
</protein>
<gene>
    <name evidence="11" type="ORF">LPLAT_LOCUS1048</name>
</gene>
<evidence type="ECO:0000313" key="11">
    <source>
        <dbReference type="EMBL" id="CAL1674366.1"/>
    </source>
</evidence>
<dbReference type="GO" id="GO:0005886">
    <property type="term" value="C:plasma membrane"/>
    <property type="evidence" value="ECO:0007669"/>
    <property type="project" value="UniProtKB-SubCell"/>
</dbReference>
<dbReference type="PANTHER" id="PTHR21137">
    <property type="entry name" value="ODORANT RECEPTOR"/>
    <property type="match status" value="1"/>
</dbReference>
<sequence>MIIFALNARLLNEIVVRVVKDWEECDISDRYTMSKMAYISRRFSNVIIFSHTISVFFYATGALLKQNDDNQTDTRELIVKMELPFEVESTPIYVTVLVTQFLHQSSAAAMVGVLNSFLITLVLHACGQIDIVRQKFSEITNIERGVTEGIMKTLIVQHQRIIAFSKNIEALFSNIALIQFVSNTLVICCLGFLIVISIGVPGGSIMLVKSVFFYIVMSLEAFIYCFVGEHLSTKSEMIGDAVYESNWYELNPSQNRDVLLMIVRSQKHLTLTIGKVADLSLKQFGDIVKASASYVSVLHAMY</sequence>
<evidence type="ECO:0000256" key="7">
    <source>
        <dbReference type="ARBA" id="ARBA00023136"/>
    </source>
</evidence>
<dbReference type="PANTHER" id="PTHR21137:SF35">
    <property type="entry name" value="ODORANT RECEPTOR 19A-RELATED"/>
    <property type="match status" value="1"/>
</dbReference>